<name>A0A380BS35_9GAMM</name>
<dbReference type="PROSITE" id="PS51462">
    <property type="entry name" value="NUDIX"/>
    <property type="match status" value="1"/>
</dbReference>
<dbReference type="InterPro" id="IPR045121">
    <property type="entry name" value="CoAse"/>
</dbReference>
<dbReference type="CDD" id="cd03426">
    <property type="entry name" value="NUDIX_CoAse_Nudt7"/>
    <property type="match status" value="1"/>
</dbReference>
<keyword evidence="6" id="KW-0464">Manganese</keyword>
<dbReference type="PANTHER" id="PTHR12992">
    <property type="entry name" value="NUDIX HYDROLASE"/>
    <property type="match status" value="1"/>
</dbReference>
<dbReference type="InterPro" id="IPR000086">
    <property type="entry name" value="NUDIX_hydrolase_dom"/>
</dbReference>
<evidence type="ECO:0000313" key="7">
    <source>
        <dbReference type="EMBL" id="SUJ05574.1"/>
    </source>
</evidence>
<organism evidence="7 8">
    <name type="scientific">Shewanella algae</name>
    <dbReference type="NCBI Taxonomy" id="38313"/>
    <lineage>
        <taxon>Bacteria</taxon>
        <taxon>Pseudomonadati</taxon>
        <taxon>Pseudomonadota</taxon>
        <taxon>Gammaproteobacteria</taxon>
        <taxon>Alteromonadales</taxon>
        <taxon>Shewanellaceae</taxon>
        <taxon>Shewanella</taxon>
    </lineage>
</organism>
<evidence type="ECO:0000256" key="2">
    <source>
        <dbReference type="ARBA" id="ARBA00001946"/>
    </source>
</evidence>
<dbReference type="KEGG" id="salg:BS332_18535"/>
<dbReference type="GeneID" id="93809329"/>
<evidence type="ECO:0000256" key="5">
    <source>
        <dbReference type="ARBA" id="ARBA00022842"/>
    </source>
</evidence>
<comment type="cofactor">
    <cofactor evidence="1">
        <name>Mn(2+)</name>
        <dbReference type="ChEBI" id="CHEBI:29035"/>
    </cofactor>
</comment>
<keyword evidence="3" id="KW-0479">Metal-binding</keyword>
<dbReference type="InterPro" id="IPR015797">
    <property type="entry name" value="NUDIX_hydrolase-like_dom_sf"/>
</dbReference>
<dbReference type="AlphaFoldDB" id="A0A380BS35"/>
<dbReference type="Pfam" id="PF00293">
    <property type="entry name" value="NUDIX"/>
    <property type="match status" value="1"/>
</dbReference>
<dbReference type="Proteomes" id="UP000254069">
    <property type="component" value="Unassembled WGS sequence"/>
</dbReference>
<dbReference type="SUPFAM" id="SSF55811">
    <property type="entry name" value="Nudix"/>
    <property type="match status" value="1"/>
</dbReference>
<evidence type="ECO:0000256" key="6">
    <source>
        <dbReference type="ARBA" id="ARBA00023211"/>
    </source>
</evidence>
<dbReference type="GO" id="GO:0046872">
    <property type="term" value="F:metal ion binding"/>
    <property type="evidence" value="ECO:0007669"/>
    <property type="project" value="UniProtKB-KW"/>
</dbReference>
<dbReference type="EMBL" id="UGYO01000002">
    <property type="protein sequence ID" value="SUJ05574.1"/>
    <property type="molecule type" value="Genomic_DNA"/>
</dbReference>
<keyword evidence="8" id="KW-1185">Reference proteome</keyword>
<evidence type="ECO:0000256" key="3">
    <source>
        <dbReference type="ARBA" id="ARBA00022723"/>
    </source>
</evidence>
<protein>
    <submittedName>
        <fullName evidence="7">Putative NUDIX hydrolase</fullName>
    </submittedName>
</protein>
<comment type="cofactor">
    <cofactor evidence="2">
        <name>Mg(2+)</name>
        <dbReference type="ChEBI" id="CHEBI:18420"/>
    </cofactor>
</comment>
<evidence type="ECO:0000256" key="1">
    <source>
        <dbReference type="ARBA" id="ARBA00001936"/>
    </source>
</evidence>
<keyword evidence="5" id="KW-0460">Magnesium</keyword>
<dbReference type="PANTHER" id="PTHR12992:SF11">
    <property type="entry name" value="MITOCHONDRIAL COENZYME A DIPHOSPHATASE NUDT8"/>
    <property type="match status" value="1"/>
</dbReference>
<accession>A0A380BS35</accession>
<dbReference type="GO" id="GO:0010945">
    <property type="term" value="F:coenzyme A diphosphatase activity"/>
    <property type="evidence" value="ECO:0007669"/>
    <property type="project" value="InterPro"/>
</dbReference>
<evidence type="ECO:0000256" key="4">
    <source>
        <dbReference type="ARBA" id="ARBA00022801"/>
    </source>
</evidence>
<reference evidence="7 8" key="1">
    <citation type="submission" date="2018-06" db="EMBL/GenBank/DDBJ databases">
        <authorList>
            <consortium name="Pathogen Informatics"/>
            <person name="Doyle S."/>
        </authorList>
    </citation>
    <scope>NUCLEOTIDE SEQUENCE [LARGE SCALE GENOMIC DNA]</scope>
    <source>
        <strain evidence="7 8">NCTC10738</strain>
    </source>
</reference>
<accession>A0A3G4UNS6</accession>
<sequence>MDKDELLTRFQLRALSRYHSSPLTPAKLRAAAVLIALEPGLQGPELILTQRPKHLKAHPGQVSFPGGKPEAEDQNLIMTALREAEEEIGLAPDNVEIIGQLPNHPTFTGFEITPVLGWVKSPFEAKIDPAEVQELFRVPLAFLLEEENRHTAMFERRGHFYPVTFIPYRRHFIWGATAAIIDMLCRQLR</sequence>
<dbReference type="RefSeq" id="WP_025010306.1">
    <property type="nucleotide sequence ID" value="NZ_AP024609.1"/>
</dbReference>
<gene>
    <name evidence="7" type="ORF">NCTC10738_03823</name>
</gene>
<proteinExistence type="predicted"/>
<dbReference type="Gene3D" id="3.90.79.10">
    <property type="entry name" value="Nucleoside Triphosphate Pyrophosphohydrolase"/>
    <property type="match status" value="1"/>
</dbReference>
<dbReference type="NCBIfam" id="NF007980">
    <property type="entry name" value="PRK10707.1"/>
    <property type="match status" value="1"/>
</dbReference>
<evidence type="ECO:0000313" key="8">
    <source>
        <dbReference type="Proteomes" id="UP000254069"/>
    </source>
</evidence>
<keyword evidence="4 7" id="KW-0378">Hydrolase</keyword>